<name>A0A0F9KDE5_9ZZZZ</name>
<dbReference type="InterPro" id="IPR008979">
    <property type="entry name" value="Galactose-bd-like_sf"/>
</dbReference>
<dbReference type="SUPFAM" id="SSF49785">
    <property type="entry name" value="Galactose-binding domain-like"/>
    <property type="match status" value="1"/>
</dbReference>
<proteinExistence type="predicted"/>
<dbReference type="AlphaFoldDB" id="A0A0F9KDE5"/>
<protein>
    <submittedName>
        <fullName evidence="1">Uncharacterized protein</fullName>
    </submittedName>
</protein>
<evidence type="ECO:0000313" key="1">
    <source>
        <dbReference type="EMBL" id="KKM72671.1"/>
    </source>
</evidence>
<dbReference type="Gene3D" id="2.60.120.260">
    <property type="entry name" value="Galactose-binding domain-like"/>
    <property type="match status" value="1"/>
</dbReference>
<sequence>MAIELDYMEYSSDANAQAAYDSSEDYALVDRTAGTIIGDMNTAGTQGKAFDGVTDAAYGDSEVAWKTANVRDAYIGKDWGSGVSRVVVGFKAWGSSDIGYHYNAGTNVTIKLYGKDTAPSTWDDGTLLATATTVSDANGLVVEKYDITITTAYRYHWIYIYSNNLPEDSFCAECQFFETSLQCYSESSIKQQGTYSLKVIADQTNSLNETLTRTVSPTVDLSGKDTIKFQAYASRTGSQFKIGIHDSGGTTTEYTVNIASANTWQTDSWNISGVSDANKDDIDQIIITIVNADSDNTFYFDNMYSELNSVIFFGSNF</sequence>
<accession>A0A0F9KDE5</accession>
<gene>
    <name evidence="1" type="ORF">LCGC14_1418230</name>
</gene>
<reference evidence="1" key="1">
    <citation type="journal article" date="2015" name="Nature">
        <title>Complex archaea that bridge the gap between prokaryotes and eukaryotes.</title>
        <authorList>
            <person name="Spang A."/>
            <person name="Saw J.H."/>
            <person name="Jorgensen S.L."/>
            <person name="Zaremba-Niedzwiedzka K."/>
            <person name="Martijn J."/>
            <person name="Lind A.E."/>
            <person name="van Eijk R."/>
            <person name="Schleper C."/>
            <person name="Guy L."/>
            <person name="Ettema T.J."/>
        </authorList>
    </citation>
    <scope>NUCLEOTIDE SEQUENCE</scope>
</reference>
<organism evidence="1">
    <name type="scientific">marine sediment metagenome</name>
    <dbReference type="NCBI Taxonomy" id="412755"/>
    <lineage>
        <taxon>unclassified sequences</taxon>
        <taxon>metagenomes</taxon>
        <taxon>ecological metagenomes</taxon>
    </lineage>
</organism>
<dbReference type="EMBL" id="LAZR01009425">
    <property type="protein sequence ID" value="KKM72671.1"/>
    <property type="molecule type" value="Genomic_DNA"/>
</dbReference>
<comment type="caution">
    <text evidence="1">The sequence shown here is derived from an EMBL/GenBank/DDBJ whole genome shotgun (WGS) entry which is preliminary data.</text>
</comment>